<evidence type="ECO:0000256" key="2">
    <source>
        <dbReference type="ARBA" id="ARBA00022448"/>
    </source>
</evidence>
<dbReference type="Pfam" id="PF00593">
    <property type="entry name" value="TonB_dep_Rec_b-barrel"/>
    <property type="match status" value="1"/>
</dbReference>
<feature type="signal peptide" evidence="13">
    <location>
        <begin position="1"/>
        <end position="23"/>
    </location>
</feature>
<dbReference type="EMBL" id="JALKHS010000006">
    <property type="protein sequence ID" value="MCK0530805.1"/>
    <property type="molecule type" value="Genomic_DNA"/>
</dbReference>
<accession>A0ABT0DUM5</accession>
<dbReference type="RefSeq" id="WP_247230410.1">
    <property type="nucleotide sequence ID" value="NZ_JALKHS010000006.1"/>
</dbReference>
<feature type="domain" description="TonB-dependent receptor-like beta-barrel" evidence="14">
    <location>
        <begin position="295"/>
        <end position="712"/>
    </location>
</feature>
<keyword evidence="16" id="KW-0675">Receptor</keyword>
<keyword evidence="5 11" id="KW-0812">Transmembrane</keyword>
<dbReference type="Gene3D" id="2.40.170.20">
    <property type="entry name" value="TonB-dependent receptor, beta-barrel domain"/>
    <property type="match status" value="1"/>
</dbReference>
<comment type="similarity">
    <text evidence="11 12">Belongs to the TonB-dependent receptor family.</text>
</comment>
<comment type="caution">
    <text evidence="16">The sequence shown here is derived from an EMBL/GenBank/DDBJ whole genome shotgun (WGS) entry which is preliminary data.</text>
</comment>
<dbReference type="InterPro" id="IPR036942">
    <property type="entry name" value="Beta-barrel_TonB_sf"/>
</dbReference>
<keyword evidence="7" id="KW-0406">Ion transport</keyword>
<evidence type="ECO:0000256" key="13">
    <source>
        <dbReference type="SAM" id="SignalP"/>
    </source>
</evidence>
<dbReference type="InterPro" id="IPR039426">
    <property type="entry name" value="TonB-dep_rcpt-like"/>
</dbReference>
<keyword evidence="13" id="KW-0732">Signal</keyword>
<evidence type="ECO:0000256" key="6">
    <source>
        <dbReference type="ARBA" id="ARBA00023004"/>
    </source>
</evidence>
<protein>
    <submittedName>
        <fullName evidence="16">TonB-dependent receptor</fullName>
    </submittedName>
</protein>
<dbReference type="SUPFAM" id="SSF56935">
    <property type="entry name" value="Porins"/>
    <property type="match status" value="1"/>
</dbReference>
<keyword evidence="6" id="KW-0408">Iron</keyword>
<dbReference type="Proteomes" id="UP001203512">
    <property type="component" value="Unassembled WGS sequence"/>
</dbReference>
<dbReference type="CDD" id="cd01347">
    <property type="entry name" value="ligand_gated_channel"/>
    <property type="match status" value="1"/>
</dbReference>
<keyword evidence="4" id="KW-0410">Iron transport</keyword>
<evidence type="ECO:0000256" key="11">
    <source>
        <dbReference type="PROSITE-ProRule" id="PRU01360"/>
    </source>
</evidence>
<evidence type="ECO:0000313" key="16">
    <source>
        <dbReference type="EMBL" id="MCK0530805.1"/>
    </source>
</evidence>
<dbReference type="PANTHER" id="PTHR32552:SF81">
    <property type="entry name" value="TONB-DEPENDENT OUTER MEMBRANE RECEPTOR"/>
    <property type="match status" value="1"/>
</dbReference>
<dbReference type="InterPro" id="IPR012910">
    <property type="entry name" value="Plug_dom"/>
</dbReference>
<feature type="chain" id="PRO_5047174786" evidence="13">
    <location>
        <begin position="24"/>
        <end position="752"/>
    </location>
</feature>
<evidence type="ECO:0000256" key="8">
    <source>
        <dbReference type="ARBA" id="ARBA00023077"/>
    </source>
</evidence>
<evidence type="ECO:0000256" key="12">
    <source>
        <dbReference type="RuleBase" id="RU003357"/>
    </source>
</evidence>
<evidence type="ECO:0000256" key="5">
    <source>
        <dbReference type="ARBA" id="ARBA00022692"/>
    </source>
</evidence>
<evidence type="ECO:0000256" key="3">
    <source>
        <dbReference type="ARBA" id="ARBA00022452"/>
    </source>
</evidence>
<sequence length="752" mass="80850">MRHRTILSCATATLVFIPTLGTAQTSSSAQPATLEVPEIIVTANRRAEPLQKVPMAVSAISGEELIQRGVQNPQEIERLVSSLTIQNNGGNQQASNFSIRGVGTASFQRSAESSVATVVDDVALIRSDMAIINFVDLESVEVLNGPQGFLFGKNASAGLVNIHSKDPRIGENSARLYSEYGQLANAANTDLFRVQVIGNIATGSRSALRVNAFLVDNSDFLKPVNPARNRDSSYGLRQSGGSAKFLWQATDTFTLLLAGDYLDSKGVGAGFANIRSTLPGSPLGTEEAAFGITPGPDNSKTSADGYSNFRNKVGGAQAKATLELDGGLTLNNILAFRQLKSRGEFDADYSGFPLVQAFPGRSNFRQWSDELRLTSPAGGRFEYQLGLFAMRAYIFEGTRLAADLGQPVPPGFTTFLGGDGLYRQRQSNYALYGQGTYELTPGLKLTAGARVTHDKINMLYRSTAGGGVISLIPVGSPPAESRKETNLSWRASLQYDVDPNVMVYGTAARGYKGPGFAQYSLFYVRPEIPTHFEVGSKIQLLGRKLTLNVAAYNTEFKDFQAQSIDVTNGLTFRLQNAGKLRTRGFDVQLLARPTSRLTLNGGLSYTDARFLSFQGDACYIGQASCAGGVTDSSGNRLPNAPKWKAVADVSYEAPLGGDFSALFNMGVKSQTSFNFLSNADPNTVQKGYTTMDASVALSNAAWGGTVRLFCRNCTDTRFVGTISGHPFFPGDYIQNLTPSGFRQIGASLDVQF</sequence>
<evidence type="ECO:0000256" key="9">
    <source>
        <dbReference type="ARBA" id="ARBA00023136"/>
    </source>
</evidence>
<dbReference type="PROSITE" id="PS52016">
    <property type="entry name" value="TONB_DEPENDENT_REC_3"/>
    <property type="match status" value="1"/>
</dbReference>
<evidence type="ECO:0000313" key="17">
    <source>
        <dbReference type="Proteomes" id="UP001203512"/>
    </source>
</evidence>
<dbReference type="PANTHER" id="PTHR32552">
    <property type="entry name" value="FERRICHROME IRON RECEPTOR-RELATED"/>
    <property type="match status" value="1"/>
</dbReference>
<evidence type="ECO:0000256" key="4">
    <source>
        <dbReference type="ARBA" id="ARBA00022496"/>
    </source>
</evidence>
<dbReference type="InterPro" id="IPR000531">
    <property type="entry name" value="Beta-barrel_TonB"/>
</dbReference>
<comment type="subcellular location">
    <subcellularLocation>
        <location evidence="1 11">Cell outer membrane</location>
        <topology evidence="1 11">Multi-pass membrane protein</topology>
    </subcellularLocation>
</comment>
<name>A0ABT0DUM5_9SPHN</name>
<dbReference type="Pfam" id="PF07715">
    <property type="entry name" value="Plug"/>
    <property type="match status" value="1"/>
</dbReference>
<evidence type="ECO:0000256" key="10">
    <source>
        <dbReference type="ARBA" id="ARBA00023237"/>
    </source>
</evidence>
<reference evidence="16 17" key="1">
    <citation type="submission" date="2022-04" db="EMBL/GenBank/DDBJ databases">
        <authorList>
            <person name="Huq M.A."/>
        </authorList>
    </citation>
    <scope>NUCLEOTIDE SEQUENCE [LARGE SCALE GENOMIC DNA]</scope>
    <source>
        <strain evidence="16 17">MAH-33</strain>
    </source>
</reference>
<evidence type="ECO:0000259" key="15">
    <source>
        <dbReference type="Pfam" id="PF07715"/>
    </source>
</evidence>
<feature type="domain" description="TonB-dependent receptor plug" evidence="15">
    <location>
        <begin position="50"/>
        <end position="158"/>
    </location>
</feature>
<evidence type="ECO:0000256" key="1">
    <source>
        <dbReference type="ARBA" id="ARBA00004571"/>
    </source>
</evidence>
<keyword evidence="3 11" id="KW-1134">Transmembrane beta strand</keyword>
<proteinExistence type="inferred from homology"/>
<keyword evidence="2 11" id="KW-0813">Transport</keyword>
<evidence type="ECO:0000259" key="14">
    <source>
        <dbReference type="Pfam" id="PF00593"/>
    </source>
</evidence>
<organism evidence="16 17">
    <name type="scientific">Sphingobium agri</name>
    <dbReference type="NCBI Taxonomy" id="2933566"/>
    <lineage>
        <taxon>Bacteria</taxon>
        <taxon>Pseudomonadati</taxon>
        <taxon>Pseudomonadota</taxon>
        <taxon>Alphaproteobacteria</taxon>
        <taxon>Sphingomonadales</taxon>
        <taxon>Sphingomonadaceae</taxon>
        <taxon>Sphingobium</taxon>
    </lineage>
</organism>
<keyword evidence="9 11" id="KW-0472">Membrane</keyword>
<keyword evidence="17" id="KW-1185">Reference proteome</keyword>
<keyword evidence="8 12" id="KW-0798">TonB box</keyword>
<evidence type="ECO:0000256" key="7">
    <source>
        <dbReference type="ARBA" id="ARBA00023065"/>
    </source>
</evidence>
<gene>
    <name evidence="16" type="ORF">MU848_04310</name>
</gene>
<keyword evidence="10 11" id="KW-0998">Cell outer membrane</keyword>